<feature type="compositionally biased region" description="Polar residues" evidence="6">
    <location>
        <begin position="216"/>
        <end position="233"/>
    </location>
</feature>
<dbReference type="PANTHER" id="PTHR44329">
    <property type="entry name" value="SERINE/THREONINE-PROTEIN KINASE TNNI3K-RELATED"/>
    <property type="match status" value="1"/>
</dbReference>
<dbReference type="Gene3D" id="3.30.200.20">
    <property type="entry name" value="Phosphorylase Kinase, domain 1"/>
    <property type="match status" value="1"/>
</dbReference>
<evidence type="ECO:0000256" key="5">
    <source>
        <dbReference type="PROSITE-ProRule" id="PRU10141"/>
    </source>
</evidence>
<feature type="region of interest" description="Disordered" evidence="6">
    <location>
        <begin position="214"/>
        <end position="266"/>
    </location>
</feature>
<evidence type="ECO:0000313" key="10">
    <source>
        <dbReference type="Proteomes" id="UP000612055"/>
    </source>
</evidence>
<dbReference type="InterPro" id="IPR000719">
    <property type="entry name" value="Prot_kinase_dom"/>
</dbReference>
<dbReference type="PANTHER" id="PTHR44329:SF214">
    <property type="entry name" value="PROTEIN KINASE DOMAIN-CONTAINING PROTEIN"/>
    <property type="match status" value="1"/>
</dbReference>
<dbReference type="InterPro" id="IPR008271">
    <property type="entry name" value="Ser/Thr_kinase_AS"/>
</dbReference>
<gene>
    <name evidence="9" type="ORF">HYH03_008587</name>
</gene>
<feature type="compositionally biased region" description="Basic and acidic residues" evidence="6">
    <location>
        <begin position="249"/>
        <end position="259"/>
    </location>
</feature>
<dbReference type="InterPro" id="IPR051681">
    <property type="entry name" value="Ser/Thr_Kinases-Pseudokinases"/>
</dbReference>
<dbReference type="PROSITE" id="PS00107">
    <property type="entry name" value="PROTEIN_KINASE_ATP"/>
    <property type="match status" value="1"/>
</dbReference>
<keyword evidence="7" id="KW-0812">Transmembrane</keyword>
<evidence type="ECO:0000259" key="8">
    <source>
        <dbReference type="PROSITE" id="PS50011"/>
    </source>
</evidence>
<comment type="caution">
    <text evidence="9">The sequence shown here is derived from an EMBL/GenBank/DDBJ whole genome shotgun (WGS) entry which is preliminary data.</text>
</comment>
<dbReference type="OrthoDB" id="536504at2759"/>
<protein>
    <recommendedName>
        <fullName evidence="8">Protein kinase domain-containing protein</fullName>
    </recommendedName>
</protein>
<evidence type="ECO:0000256" key="7">
    <source>
        <dbReference type="SAM" id="Phobius"/>
    </source>
</evidence>
<evidence type="ECO:0000313" key="9">
    <source>
        <dbReference type="EMBL" id="KAG2493165.1"/>
    </source>
</evidence>
<dbReference type="PROSITE" id="PS50011">
    <property type="entry name" value="PROTEIN_KINASE_DOM"/>
    <property type="match status" value="1"/>
</dbReference>
<evidence type="ECO:0000256" key="2">
    <source>
        <dbReference type="ARBA" id="ARBA00022741"/>
    </source>
</evidence>
<accession>A0A836BY34</accession>
<dbReference type="Pfam" id="PF00069">
    <property type="entry name" value="Pkinase"/>
    <property type="match status" value="1"/>
</dbReference>
<dbReference type="PROSITE" id="PS00108">
    <property type="entry name" value="PROTEIN_KINASE_ST"/>
    <property type="match status" value="1"/>
</dbReference>
<feature type="region of interest" description="Disordered" evidence="6">
    <location>
        <begin position="301"/>
        <end position="326"/>
    </location>
</feature>
<evidence type="ECO:0000256" key="1">
    <source>
        <dbReference type="ARBA" id="ARBA00022679"/>
    </source>
</evidence>
<dbReference type="InterPro" id="IPR011009">
    <property type="entry name" value="Kinase-like_dom_sf"/>
</dbReference>
<dbReference type="Gene3D" id="1.10.510.10">
    <property type="entry name" value="Transferase(Phosphotransferase) domain 1"/>
    <property type="match status" value="1"/>
</dbReference>
<feature type="domain" description="Protein kinase" evidence="8">
    <location>
        <begin position="438"/>
        <end position="720"/>
    </location>
</feature>
<evidence type="ECO:0000256" key="4">
    <source>
        <dbReference type="ARBA" id="ARBA00022840"/>
    </source>
</evidence>
<dbReference type="GO" id="GO:0005524">
    <property type="term" value="F:ATP binding"/>
    <property type="evidence" value="ECO:0007669"/>
    <property type="project" value="UniProtKB-UniRule"/>
</dbReference>
<evidence type="ECO:0000256" key="6">
    <source>
        <dbReference type="SAM" id="MobiDB-lite"/>
    </source>
</evidence>
<evidence type="ECO:0000256" key="3">
    <source>
        <dbReference type="ARBA" id="ARBA00022777"/>
    </source>
</evidence>
<keyword evidence="3" id="KW-0418">Kinase</keyword>
<dbReference type="SMART" id="SM00220">
    <property type="entry name" value="S_TKc"/>
    <property type="match status" value="1"/>
</dbReference>
<keyword evidence="1" id="KW-0808">Transferase</keyword>
<dbReference type="GO" id="GO:0004674">
    <property type="term" value="F:protein serine/threonine kinase activity"/>
    <property type="evidence" value="ECO:0007669"/>
    <property type="project" value="TreeGrafter"/>
</dbReference>
<feature type="transmembrane region" description="Helical" evidence="7">
    <location>
        <begin position="273"/>
        <end position="295"/>
    </location>
</feature>
<sequence>MLVAEDWPPNGMDLDRNLTIRGNADVPPLLDLNFIGPKVQLGAGVRLTFSNLVMSEWRSMSAARAPGFNLLANKAPKSGAAPAVLHLEECGLIYHWCASPELARGSAYSLPRPEAIPGVNVYDAGVVQRPDCLNDTYGPLLERCWPQRNYFADFACPGIYLTATDAPARTGYLVHLQRVSSLCNDLLPLSCIRDYSALGCDLLYVTRPDSPARPFPTSSGVRANHSSSATGTPGSAEDGANSAVPQSGRSEREAGRSEAEVQEGSGDDMVRTLGLAVGCALGGALVLVLAAMLVLQLVRRRGSRRPEDGAAPTDPARPGKGCRGAADLELGSAPSLLHSSGIDGPDTASNKLARMHASTTSAAADTLRDTLLTDTSPYIEGLGLELQLVLRPTAADPWASPQPDVCTEAAGPVAAEPVEGHDSEGHSGDGAAAVAVTLDTAHMLGKGGFSRVYQGGYRGERVAVKVLEHPWGFSNPSSERDWKLLSSLFQAEVQVLGRVSHPIVVRLLAACVEPPRLALVMELCETSLERLIYDAGSGPRDADGLIPLPTVLHIGVQICQALSALHPTCMHRDLKPANVLLNHAQTPEPVAKITDFGLSRVRCATMRTQNPEAGTVQYLPPECFDLENEVLTCQVDMYSLGVLLWEALSGQQPWKGCSTIAVAFAVHMKGMRPPIDAIPCDRLPPKLLRLLQQCWERDPKRRPAAAEAAKGLALAREQLLGGPRGRACRS</sequence>
<dbReference type="InterPro" id="IPR017441">
    <property type="entry name" value="Protein_kinase_ATP_BS"/>
</dbReference>
<proteinExistence type="predicted"/>
<keyword evidence="7" id="KW-0472">Membrane</keyword>
<reference evidence="9" key="1">
    <citation type="journal article" date="2020" name="bioRxiv">
        <title>Comparative genomics of Chlamydomonas.</title>
        <authorList>
            <person name="Craig R.J."/>
            <person name="Hasan A.R."/>
            <person name="Ness R.W."/>
            <person name="Keightley P.D."/>
        </authorList>
    </citation>
    <scope>NUCLEOTIDE SEQUENCE</scope>
    <source>
        <strain evidence="9">CCAP 11/70</strain>
    </source>
</reference>
<name>A0A836BY34_9CHLO</name>
<keyword evidence="2 5" id="KW-0547">Nucleotide-binding</keyword>
<dbReference type="SUPFAM" id="SSF56112">
    <property type="entry name" value="Protein kinase-like (PK-like)"/>
    <property type="match status" value="1"/>
</dbReference>
<feature type="binding site" evidence="5">
    <location>
        <position position="465"/>
    </location>
    <ligand>
        <name>ATP</name>
        <dbReference type="ChEBI" id="CHEBI:30616"/>
    </ligand>
</feature>
<dbReference type="AlphaFoldDB" id="A0A836BY34"/>
<organism evidence="9 10">
    <name type="scientific">Edaphochlamys debaryana</name>
    <dbReference type="NCBI Taxonomy" id="47281"/>
    <lineage>
        <taxon>Eukaryota</taxon>
        <taxon>Viridiplantae</taxon>
        <taxon>Chlorophyta</taxon>
        <taxon>core chlorophytes</taxon>
        <taxon>Chlorophyceae</taxon>
        <taxon>CS clade</taxon>
        <taxon>Chlamydomonadales</taxon>
        <taxon>Chlamydomonadales incertae sedis</taxon>
        <taxon>Edaphochlamys</taxon>
    </lineage>
</organism>
<dbReference type="Proteomes" id="UP000612055">
    <property type="component" value="Unassembled WGS sequence"/>
</dbReference>
<keyword evidence="7" id="KW-1133">Transmembrane helix</keyword>
<keyword evidence="4 5" id="KW-0067">ATP-binding</keyword>
<keyword evidence="10" id="KW-1185">Reference proteome</keyword>
<dbReference type="EMBL" id="JAEHOE010000039">
    <property type="protein sequence ID" value="KAG2493165.1"/>
    <property type="molecule type" value="Genomic_DNA"/>
</dbReference>